<feature type="transmembrane region" description="Helical" evidence="1">
    <location>
        <begin position="96"/>
        <end position="117"/>
    </location>
</feature>
<evidence type="ECO:0000256" key="1">
    <source>
        <dbReference type="SAM" id="Phobius"/>
    </source>
</evidence>
<dbReference type="AlphaFoldDB" id="A0A645GH80"/>
<keyword evidence="1" id="KW-1133">Transmembrane helix</keyword>
<reference evidence="2" key="1">
    <citation type="submission" date="2019-08" db="EMBL/GenBank/DDBJ databases">
        <authorList>
            <person name="Kucharzyk K."/>
            <person name="Murdoch R.W."/>
            <person name="Higgins S."/>
            <person name="Loffler F."/>
        </authorList>
    </citation>
    <scope>NUCLEOTIDE SEQUENCE</scope>
</reference>
<proteinExistence type="predicted"/>
<protein>
    <submittedName>
        <fullName evidence="2">Uncharacterized protein</fullName>
    </submittedName>
</protein>
<keyword evidence="1" id="KW-0472">Membrane</keyword>
<keyword evidence="1" id="KW-0812">Transmembrane</keyword>
<evidence type="ECO:0000313" key="2">
    <source>
        <dbReference type="EMBL" id="MPN25500.1"/>
    </source>
</evidence>
<sequence length="160" mass="17451">MTCRREYPPGCSRFGGIFSMQLLAIPVCPPIIESTSKLGTTPFSNLISRKVSNGMVLLIALAFGKTRLHSNSNSSLVSIWMPFTKSLTLLSFGKSGLFVTASIVNGAIGAASIVLFFSHFRVIVKLNFIVNESQPQPILSSNLNLNWANIRNGFTISKLR</sequence>
<organism evidence="2">
    <name type="scientific">bioreactor metagenome</name>
    <dbReference type="NCBI Taxonomy" id="1076179"/>
    <lineage>
        <taxon>unclassified sequences</taxon>
        <taxon>metagenomes</taxon>
        <taxon>ecological metagenomes</taxon>
    </lineage>
</organism>
<name>A0A645GH80_9ZZZZ</name>
<gene>
    <name evidence="2" type="ORF">SDC9_172911</name>
</gene>
<dbReference type="EMBL" id="VSSQ01074705">
    <property type="protein sequence ID" value="MPN25500.1"/>
    <property type="molecule type" value="Genomic_DNA"/>
</dbReference>
<accession>A0A645GH80</accession>
<comment type="caution">
    <text evidence="2">The sequence shown here is derived from an EMBL/GenBank/DDBJ whole genome shotgun (WGS) entry which is preliminary data.</text>
</comment>